<evidence type="ECO:0000313" key="1">
    <source>
        <dbReference type="EMBL" id="QEA08070.1"/>
    </source>
</evidence>
<organism evidence="1">
    <name type="scientific">uncultured organism</name>
    <dbReference type="NCBI Taxonomy" id="155900"/>
    <lineage>
        <taxon>unclassified sequences</taxon>
        <taxon>environmental samples</taxon>
    </lineage>
</organism>
<protein>
    <submittedName>
        <fullName evidence="1">Uncharacterized protein</fullName>
    </submittedName>
</protein>
<proteinExistence type="predicted"/>
<gene>
    <name evidence="1" type="ORF">KBTEX_04438</name>
</gene>
<name>A0A5B8RGR4_9ZZZZ</name>
<dbReference type="AlphaFoldDB" id="A0A5B8RGR4"/>
<sequence length="29" mass="3439">MDKCQCANQTNKYCLTVKESRQRSYQVRG</sequence>
<dbReference type="EMBL" id="MN079750">
    <property type="protein sequence ID" value="QEA08070.1"/>
    <property type="molecule type" value="Genomic_DNA"/>
</dbReference>
<accession>A0A5B8RGR4</accession>
<reference evidence="1" key="1">
    <citation type="submission" date="2019-06" db="EMBL/GenBank/DDBJ databases">
        <authorList>
            <person name="Murdoch R.W."/>
            <person name="Fathepure B."/>
        </authorList>
    </citation>
    <scope>NUCLEOTIDE SEQUENCE</scope>
</reference>